<dbReference type="InterPro" id="IPR024459">
    <property type="entry name" value="Acb1-like_N"/>
</dbReference>
<evidence type="ECO:0000313" key="2">
    <source>
        <dbReference type="EMBL" id="GBQ08448.1"/>
    </source>
</evidence>
<organism evidence="2 3">
    <name type="scientific">Saccharibacter floricola DSM 15669</name>
    <dbReference type="NCBI Taxonomy" id="1123227"/>
    <lineage>
        <taxon>Bacteria</taxon>
        <taxon>Pseudomonadati</taxon>
        <taxon>Pseudomonadota</taxon>
        <taxon>Alphaproteobacteria</taxon>
        <taxon>Acetobacterales</taxon>
        <taxon>Acetobacteraceae</taxon>
        <taxon>Saccharibacter</taxon>
    </lineage>
</organism>
<gene>
    <name evidence="2" type="ORF">AA15669_1788</name>
</gene>
<dbReference type="Proteomes" id="UP001062901">
    <property type="component" value="Unassembled WGS sequence"/>
</dbReference>
<reference evidence="2" key="1">
    <citation type="submission" date="2013-04" db="EMBL/GenBank/DDBJ databases">
        <title>The genome sequencing project of 58 acetic acid bacteria.</title>
        <authorList>
            <person name="Okamoto-Kainuma A."/>
            <person name="Ishikawa M."/>
            <person name="Umino S."/>
            <person name="Koizumi Y."/>
            <person name="Shiwa Y."/>
            <person name="Yoshikawa H."/>
            <person name="Matsutani M."/>
            <person name="Matsushita K."/>
        </authorList>
    </citation>
    <scope>NUCLEOTIDE SEQUENCE</scope>
    <source>
        <strain evidence="2">DSM 15669</strain>
    </source>
</reference>
<keyword evidence="3" id="KW-1185">Reference proteome</keyword>
<evidence type="ECO:0000259" key="1">
    <source>
        <dbReference type="Pfam" id="PF06381"/>
    </source>
</evidence>
<feature type="domain" description="Anti-CBASS protein Acb1-like N-terminal" evidence="1">
    <location>
        <begin position="116"/>
        <end position="469"/>
    </location>
</feature>
<dbReference type="RefSeq" id="WP_018980345.1">
    <property type="nucleotide sequence ID" value="NZ_BAQD01000095.1"/>
</dbReference>
<accession>A0ABQ0P0S3</accession>
<proteinExistence type="predicted"/>
<comment type="caution">
    <text evidence="2">The sequence shown here is derived from an EMBL/GenBank/DDBJ whole genome shotgun (WGS) entry which is preliminary data.</text>
</comment>
<dbReference type="EMBL" id="BAQD01000095">
    <property type="protein sequence ID" value="GBQ08448.1"/>
    <property type="molecule type" value="Genomic_DNA"/>
</dbReference>
<sequence>MPPYVNGLPLPPMSDFEHLAPDFQKKVFSFAQSLADEMVQEDQSTAPSSEELLKPYQPEKGVIGTYRRGPRAGKIGDEAPRMTVSNMPQMPIGMDGFAQGGEFLHQGVGFPGFPALSALAKRGDYQNILTAKVDGVLRSFGEWQPHDTLDSKVDKKQVDELNAALKEFNVLSFLRDLVSHETIYGMGFGLVTMRGDDGPDGETETPLTLTPHKMGKGNVKGFRAIDPTWISPDAYNTQSAASPWYYKPQAWWVQGTSYHASRCMTLITRPVTDIYKPAYNFSGVSLLFMAKPYVDNWLKTRDNVTALLSTMRTMALTTNFDQVLSAEGRMRMKKRAREFNAARNNMGLMMIGKDETLTNITTPLSGLDRLQAQALEQICNITQMTVMEFTGNQPTGLNASSDGALRLSDDRKKSYRTLHLEPIIQRISDILQFHLWGKRLIELGAVKWVWDPISEPPPREKADMDLQYARGLSDAVDQGILSAEDARRALLRSGNRLSLGIEEEDSHDLGGEEENP</sequence>
<name>A0ABQ0P0S3_9PROT</name>
<evidence type="ECO:0000313" key="3">
    <source>
        <dbReference type="Proteomes" id="UP001062901"/>
    </source>
</evidence>
<dbReference type="Pfam" id="PF06381">
    <property type="entry name" value="Phage_portal_3"/>
    <property type="match status" value="1"/>
</dbReference>
<protein>
    <submittedName>
        <fullName evidence="2">Phage-associated protein</fullName>
    </submittedName>
</protein>